<accession>A0ABV6Z2X7</accession>
<name>A0ABV6Z2X7_UNCC1</name>
<dbReference type="Proteomes" id="UP001594351">
    <property type="component" value="Unassembled WGS sequence"/>
</dbReference>
<proteinExistence type="predicted"/>
<evidence type="ECO:0000313" key="2">
    <source>
        <dbReference type="Proteomes" id="UP001594351"/>
    </source>
</evidence>
<gene>
    <name evidence="1" type="ORF">ACFL27_21550</name>
</gene>
<comment type="caution">
    <text evidence="1">The sequence shown here is derived from an EMBL/GenBank/DDBJ whole genome shotgun (WGS) entry which is preliminary data.</text>
</comment>
<evidence type="ECO:0000313" key="1">
    <source>
        <dbReference type="EMBL" id="MFC1852791.1"/>
    </source>
</evidence>
<dbReference type="EMBL" id="JBHPBY010000367">
    <property type="protein sequence ID" value="MFC1852791.1"/>
    <property type="molecule type" value="Genomic_DNA"/>
</dbReference>
<sequence>MKQRFFIIYILVFFFGATVIVAGPVQAQDFQGGGASIYLGAGTPNSIDAASDIAADLNINDETGNFVFGVLGFYQADKFRMGAAFQMHAWAGVNPGTEDVEDDAAGVMAVIWGVYSTYTIKHDRFLMNVGAIVGSGRAVLGFSYGEEDIDENESVDTLYIEPLISFGVAACRWFGAEFQVSAPLFFLSQDLELDWAGETYTVESSEMSGVNVSLKLTFGKIADP</sequence>
<protein>
    <recommendedName>
        <fullName evidence="3">Outer membrane protein beta-barrel domain-containing protein</fullName>
    </recommendedName>
</protein>
<reference evidence="1 2" key="1">
    <citation type="submission" date="2024-09" db="EMBL/GenBank/DDBJ databases">
        <title>Laminarin stimulates single cell rates of sulfate reduction while oxygen inhibits transcriptomic activity in coastal marine sediment.</title>
        <authorList>
            <person name="Lindsay M."/>
            <person name="Orcutt B."/>
            <person name="Emerson D."/>
            <person name="Stepanauskas R."/>
            <person name="D'Angelo T."/>
        </authorList>
    </citation>
    <scope>NUCLEOTIDE SEQUENCE [LARGE SCALE GENOMIC DNA]</scope>
    <source>
        <strain evidence="1">SAG AM-311-K15</strain>
    </source>
</reference>
<keyword evidence="2" id="KW-1185">Reference proteome</keyword>
<organism evidence="1 2">
    <name type="scientific">candidate division CSSED10-310 bacterium</name>
    <dbReference type="NCBI Taxonomy" id="2855610"/>
    <lineage>
        <taxon>Bacteria</taxon>
        <taxon>Bacteria division CSSED10-310</taxon>
    </lineage>
</organism>
<evidence type="ECO:0008006" key="3">
    <source>
        <dbReference type="Google" id="ProtNLM"/>
    </source>
</evidence>